<name>A0A4Q2U104_9HYPH</name>
<dbReference type="Pfam" id="PF10503">
    <property type="entry name" value="Esterase_PHB"/>
    <property type="match status" value="1"/>
</dbReference>
<evidence type="ECO:0000256" key="2">
    <source>
        <dbReference type="ARBA" id="ARBA00022801"/>
    </source>
</evidence>
<sequence>MPRTSAFDLGRFARLPSLDALRAKLPPMPALGDLPPLAGGGVAPGLRDMLARLSELKPGSPLCAMGPRGPAAAEAPLPAGARFTEFAHRGAAGTLGYRLYVPSRTAGQPMPLVVMLHGCTQSPEDFAAGTRMNEVAEERGILVAYPRQTQGANAQKCWNWFDAAGQLRDRGEPALIAGLTRDVMRDFAVDPARVYVAGLSAGGAAAAILAQCYPDLYAAAGVHSGLAAGAARDMPGAFAAMRGGGRAAAGRAVPVIVFHGDADRTVAPVNGEQVVAQARGGAALTADTVGGRSEGGLAFTRKVECDAAGRPMAEHWMLHGAGHAWSGGSAAGSYTEPRGPDASREMLRFFLEHRLGAA</sequence>
<protein>
    <submittedName>
        <fullName evidence="3">PHB depolymerase family esterase</fullName>
    </submittedName>
</protein>
<dbReference type="InterPro" id="IPR029058">
    <property type="entry name" value="AB_hydrolase_fold"/>
</dbReference>
<dbReference type="Proteomes" id="UP000290759">
    <property type="component" value="Unassembled WGS sequence"/>
</dbReference>
<accession>A0A4Q2U104</accession>
<dbReference type="Gene3D" id="3.40.50.1820">
    <property type="entry name" value="alpha/beta hydrolase"/>
    <property type="match status" value="1"/>
</dbReference>
<organism evidence="3 4">
    <name type="scientific">Lichenibacterium minor</name>
    <dbReference type="NCBI Taxonomy" id="2316528"/>
    <lineage>
        <taxon>Bacteria</taxon>
        <taxon>Pseudomonadati</taxon>
        <taxon>Pseudomonadota</taxon>
        <taxon>Alphaproteobacteria</taxon>
        <taxon>Hyphomicrobiales</taxon>
        <taxon>Lichenihabitantaceae</taxon>
        <taxon>Lichenibacterium</taxon>
    </lineage>
</organism>
<dbReference type="SUPFAM" id="SSF53474">
    <property type="entry name" value="alpha/beta-Hydrolases"/>
    <property type="match status" value="1"/>
</dbReference>
<keyword evidence="2" id="KW-0378">Hydrolase</keyword>
<reference evidence="3 4" key="1">
    <citation type="submission" date="2018-12" db="EMBL/GenBank/DDBJ databases">
        <authorList>
            <person name="Grouzdev D.S."/>
            <person name="Krutkina M.S."/>
        </authorList>
    </citation>
    <scope>NUCLEOTIDE SEQUENCE [LARGE SCALE GENOMIC DNA]</scope>
    <source>
        <strain evidence="3 4">RmlP026</strain>
    </source>
</reference>
<dbReference type="GO" id="GO:0005576">
    <property type="term" value="C:extracellular region"/>
    <property type="evidence" value="ECO:0007669"/>
    <property type="project" value="InterPro"/>
</dbReference>
<dbReference type="NCBIfam" id="TIGR01840">
    <property type="entry name" value="esterase_phb"/>
    <property type="match status" value="1"/>
</dbReference>
<evidence type="ECO:0000313" key="3">
    <source>
        <dbReference type="EMBL" id="RYC30119.1"/>
    </source>
</evidence>
<evidence type="ECO:0000313" key="4">
    <source>
        <dbReference type="Proteomes" id="UP000290759"/>
    </source>
</evidence>
<gene>
    <name evidence="3" type="ORF">D3273_20245</name>
</gene>
<dbReference type="PANTHER" id="PTHR43037:SF1">
    <property type="entry name" value="BLL1128 PROTEIN"/>
    <property type="match status" value="1"/>
</dbReference>
<dbReference type="OrthoDB" id="9767239at2"/>
<dbReference type="AlphaFoldDB" id="A0A4Q2U104"/>
<dbReference type="GO" id="GO:0016787">
    <property type="term" value="F:hydrolase activity"/>
    <property type="evidence" value="ECO:0007669"/>
    <property type="project" value="UniProtKB-KW"/>
</dbReference>
<dbReference type="InterPro" id="IPR010126">
    <property type="entry name" value="Esterase_phb"/>
</dbReference>
<keyword evidence="1" id="KW-0732">Signal</keyword>
<reference evidence="3 4" key="2">
    <citation type="submission" date="2019-02" db="EMBL/GenBank/DDBJ databases">
        <title>'Lichenibacterium ramalinii' gen. nov. sp. nov., 'Lichenibacterium minor' gen. nov. sp. nov.</title>
        <authorList>
            <person name="Pankratov T."/>
        </authorList>
    </citation>
    <scope>NUCLEOTIDE SEQUENCE [LARGE SCALE GENOMIC DNA]</scope>
    <source>
        <strain evidence="3 4">RmlP026</strain>
    </source>
</reference>
<dbReference type="PANTHER" id="PTHR43037">
    <property type="entry name" value="UNNAMED PRODUCT-RELATED"/>
    <property type="match status" value="1"/>
</dbReference>
<keyword evidence="4" id="KW-1185">Reference proteome</keyword>
<evidence type="ECO:0000256" key="1">
    <source>
        <dbReference type="ARBA" id="ARBA00022729"/>
    </source>
</evidence>
<comment type="caution">
    <text evidence="3">The sequence shown here is derived from an EMBL/GenBank/DDBJ whole genome shotgun (WGS) entry which is preliminary data.</text>
</comment>
<dbReference type="EMBL" id="QYBB01000031">
    <property type="protein sequence ID" value="RYC30119.1"/>
    <property type="molecule type" value="Genomic_DNA"/>
</dbReference>
<dbReference type="InterPro" id="IPR050955">
    <property type="entry name" value="Plant_Biomass_Hydrol_Est"/>
</dbReference>
<proteinExistence type="predicted"/>
<dbReference type="RefSeq" id="WP_129228711.1">
    <property type="nucleotide sequence ID" value="NZ_QYBB01000031.1"/>
</dbReference>